<dbReference type="GO" id="GO:0006508">
    <property type="term" value="P:proteolysis"/>
    <property type="evidence" value="ECO:0007669"/>
    <property type="project" value="InterPro"/>
</dbReference>
<sequence>MGNGCFFCPIYLYIWKTKEGTMMKRTIVMIVMIATLFTGMIFFSYAQRQQAVRADQPNITGQYGITIDADTGEILYGKREDERSYPASIGKMMTTLLLLENVKENEEITVTENAIKTESQSKKIKLRAGEKLKRDEALKLMLIISADPIAESIAEHIAGSKNEFVKMMNARAKELGTKHATFKNASGADALGNKVSPYDIAMITKEALKYPVVLEYMNSTRTTLHTSERSPNIANYGREELYDDPYAIGSKSGLSALGKYTVVTVDEKDGKRVINVVLSSTRTQLYPDTKKMAHYAFQQLK</sequence>
<keyword evidence="6" id="KW-0961">Cell wall biogenesis/degradation</keyword>
<evidence type="ECO:0000313" key="13">
    <source>
        <dbReference type="Proteomes" id="UP000035214"/>
    </source>
</evidence>
<keyword evidence="12" id="KW-0121">Carboxypeptidase</keyword>
<evidence type="ECO:0000256" key="3">
    <source>
        <dbReference type="ARBA" id="ARBA00022801"/>
    </source>
</evidence>
<dbReference type="GO" id="GO:0071555">
    <property type="term" value="P:cell wall organization"/>
    <property type="evidence" value="ECO:0007669"/>
    <property type="project" value="UniProtKB-KW"/>
</dbReference>
<dbReference type="SUPFAM" id="SSF56601">
    <property type="entry name" value="beta-lactamase/transpeptidase-like"/>
    <property type="match status" value="1"/>
</dbReference>
<evidence type="ECO:0000256" key="9">
    <source>
        <dbReference type="RuleBase" id="RU004016"/>
    </source>
</evidence>
<proteinExistence type="inferred from homology"/>
<dbReference type="AlphaFoldDB" id="A0A0G8EQF5"/>
<keyword evidence="4" id="KW-0133">Cell shape</keyword>
<evidence type="ECO:0000256" key="8">
    <source>
        <dbReference type="PIRSR" id="PIRSR618044-2"/>
    </source>
</evidence>
<dbReference type="PRINTS" id="PR00725">
    <property type="entry name" value="DADACBPTASE1"/>
</dbReference>
<keyword evidence="10" id="KW-0472">Membrane</keyword>
<dbReference type="Pfam" id="PF00768">
    <property type="entry name" value="Peptidase_S11"/>
    <property type="match status" value="1"/>
</dbReference>
<organism evidence="12 13">
    <name type="scientific">Bacillus cereus</name>
    <dbReference type="NCBI Taxonomy" id="1396"/>
    <lineage>
        <taxon>Bacteria</taxon>
        <taxon>Bacillati</taxon>
        <taxon>Bacillota</taxon>
        <taxon>Bacilli</taxon>
        <taxon>Bacillales</taxon>
        <taxon>Bacillaceae</taxon>
        <taxon>Bacillus</taxon>
        <taxon>Bacillus cereus group</taxon>
    </lineage>
</organism>
<keyword evidence="12" id="KW-0645">Protease</keyword>
<protein>
    <submittedName>
        <fullName evidence="12">D-alanyl-D-alanine carboxypeptidase</fullName>
        <ecNumber evidence="12">3.4.16.4</ecNumber>
    </submittedName>
</protein>
<accession>A0A0G8EQF5</accession>
<dbReference type="InterPro" id="IPR001967">
    <property type="entry name" value="Peptidase_S11_N"/>
</dbReference>
<dbReference type="Gene3D" id="3.40.710.10">
    <property type="entry name" value="DD-peptidase/beta-lactamase superfamily"/>
    <property type="match status" value="1"/>
</dbReference>
<feature type="active site" description="Acyl-ester intermediate" evidence="7">
    <location>
        <position position="88"/>
    </location>
</feature>
<feature type="active site" evidence="7">
    <location>
        <position position="145"/>
    </location>
</feature>
<gene>
    <name evidence="12" type="ORF">B4077_5492</name>
</gene>
<evidence type="ECO:0000256" key="7">
    <source>
        <dbReference type="PIRSR" id="PIRSR618044-1"/>
    </source>
</evidence>
<feature type="domain" description="Peptidase S11 D-alanyl-D-alanine carboxypeptidase A N-terminal" evidence="11">
    <location>
        <begin position="52"/>
        <end position="279"/>
    </location>
</feature>
<dbReference type="PATRIC" id="fig|1396.428.peg.5905"/>
<evidence type="ECO:0000256" key="6">
    <source>
        <dbReference type="ARBA" id="ARBA00023316"/>
    </source>
</evidence>
<reference evidence="12 13" key="1">
    <citation type="submission" date="2015-04" db="EMBL/GenBank/DDBJ databases">
        <title>Draft Genome Sequences of Eight Spore-Forming Food Isolates of Bacillus cereus Genome sequencing.</title>
        <authorList>
            <person name="Krawcyk A.O."/>
            <person name="de Jong A."/>
            <person name="Eijlander R.T."/>
            <person name="Berendsen E.M."/>
            <person name="Holsappel S."/>
            <person name="Wells-Bennik M."/>
            <person name="Kuipers O.P."/>
        </authorList>
    </citation>
    <scope>NUCLEOTIDE SEQUENCE [LARGE SCALE GENOMIC DNA]</scope>
    <source>
        <strain evidence="12 13">B4077</strain>
    </source>
</reference>
<comment type="similarity">
    <text evidence="1 9">Belongs to the peptidase S11 family.</text>
</comment>
<feature type="binding site" evidence="8">
    <location>
        <position position="251"/>
    </location>
    <ligand>
        <name>substrate</name>
    </ligand>
</feature>
<dbReference type="PANTHER" id="PTHR21581:SF6">
    <property type="entry name" value="TRAFFICKING PROTEIN PARTICLE COMPLEX SUBUNIT 12"/>
    <property type="match status" value="1"/>
</dbReference>
<keyword evidence="2" id="KW-0732">Signal</keyword>
<dbReference type="EC" id="3.4.16.4" evidence="12"/>
<keyword evidence="10" id="KW-0812">Transmembrane</keyword>
<feature type="transmembrane region" description="Helical" evidence="10">
    <location>
        <begin position="26"/>
        <end position="46"/>
    </location>
</feature>
<evidence type="ECO:0000256" key="4">
    <source>
        <dbReference type="ARBA" id="ARBA00022960"/>
    </source>
</evidence>
<feature type="active site" description="Proton acceptor" evidence="7">
    <location>
        <position position="91"/>
    </location>
</feature>
<dbReference type="InterPro" id="IPR018044">
    <property type="entry name" value="Peptidase_S11"/>
</dbReference>
<keyword evidence="3 12" id="KW-0378">Hydrolase</keyword>
<dbReference type="Proteomes" id="UP000035214">
    <property type="component" value="Unassembled WGS sequence"/>
</dbReference>
<evidence type="ECO:0000256" key="2">
    <source>
        <dbReference type="ARBA" id="ARBA00022729"/>
    </source>
</evidence>
<keyword evidence="5" id="KW-0573">Peptidoglycan synthesis</keyword>
<dbReference type="FunFam" id="3.40.710.10:FF:000034">
    <property type="entry name" value="D-alanyl-D-alanine carboxypeptidase"/>
    <property type="match status" value="1"/>
</dbReference>
<comment type="caution">
    <text evidence="12">The sequence shown here is derived from an EMBL/GenBank/DDBJ whole genome shotgun (WGS) entry which is preliminary data.</text>
</comment>
<dbReference type="InterPro" id="IPR012338">
    <property type="entry name" value="Beta-lactam/transpept-like"/>
</dbReference>
<dbReference type="EMBL" id="LCYI01000041">
    <property type="protein sequence ID" value="KLA26501.1"/>
    <property type="molecule type" value="Genomic_DNA"/>
</dbReference>
<evidence type="ECO:0000256" key="1">
    <source>
        <dbReference type="ARBA" id="ARBA00007164"/>
    </source>
</evidence>
<dbReference type="GO" id="GO:0008360">
    <property type="term" value="P:regulation of cell shape"/>
    <property type="evidence" value="ECO:0007669"/>
    <property type="project" value="UniProtKB-KW"/>
</dbReference>
<dbReference type="PANTHER" id="PTHR21581">
    <property type="entry name" value="D-ALANYL-D-ALANINE CARBOXYPEPTIDASE"/>
    <property type="match status" value="1"/>
</dbReference>
<name>A0A0G8EQF5_BACCE</name>
<evidence type="ECO:0000256" key="10">
    <source>
        <dbReference type="SAM" id="Phobius"/>
    </source>
</evidence>
<evidence type="ECO:0000313" key="12">
    <source>
        <dbReference type="EMBL" id="KLA26501.1"/>
    </source>
</evidence>
<dbReference type="GO" id="GO:0009252">
    <property type="term" value="P:peptidoglycan biosynthetic process"/>
    <property type="evidence" value="ECO:0007669"/>
    <property type="project" value="UniProtKB-KW"/>
</dbReference>
<keyword evidence="10" id="KW-1133">Transmembrane helix</keyword>
<evidence type="ECO:0000259" key="11">
    <source>
        <dbReference type="Pfam" id="PF00768"/>
    </source>
</evidence>
<evidence type="ECO:0000256" key="5">
    <source>
        <dbReference type="ARBA" id="ARBA00022984"/>
    </source>
</evidence>
<dbReference type="GO" id="GO:0009002">
    <property type="term" value="F:serine-type D-Ala-D-Ala carboxypeptidase activity"/>
    <property type="evidence" value="ECO:0007669"/>
    <property type="project" value="UniProtKB-EC"/>
</dbReference>